<gene>
    <name evidence="3" type="primary">LOC113392097</name>
</gene>
<keyword evidence="2" id="KW-1185">Reference proteome</keyword>
<evidence type="ECO:0000313" key="2">
    <source>
        <dbReference type="Proteomes" id="UP001652626"/>
    </source>
</evidence>
<proteinExistence type="predicted"/>
<sequence length="292" mass="32416">MHSELIVFLCAIIIIEAKITINLKAGKIKSDVEINYSGYDIDIIGDKEIELFNINKINLKKAIKTKYGMLPRDVFLKSPTPWGDLYKTYNWEQVSRILKVKSAELKESSVKSMVVLAHDFENKSNITIKANAAISHTVENTISTTWSRSKETTVSQDIEYDLNVILAKISGTTSFSFSSSVGKTEEKSETVTIGTTTNVETELQPGQAVTAVLSANRYKLEIEVLYMVTLRGNVAVNFRKEYNGHHFYGPSIESVLTSGGLNTEVTITENIQLGLYTDGSLIVYDKVTGLPV</sequence>
<protein>
    <submittedName>
        <fullName evidence="3">Spherulin-2A-like</fullName>
    </submittedName>
</protein>
<dbReference type="Gene3D" id="2.170.15.10">
    <property type="entry name" value="Proaerolysin, chain A, domain 3"/>
    <property type="match status" value="1"/>
</dbReference>
<organism evidence="2 3">
    <name type="scientific">Vanessa tameamea</name>
    <name type="common">Kamehameha butterfly</name>
    <dbReference type="NCBI Taxonomy" id="334116"/>
    <lineage>
        <taxon>Eukaryota</taxon>
        <taxon>Metazoa</taxon>
        <taxon>Ecdysozoa</taxon>
        <taxon>Arthropoda</taxon>
        <taxon>Hexapoda</taxon>
        <taxon>Insecta</taxon>
        <taxon>Pterygota</taxon>
        <taxon>Neoptera</taxon>
        <taxon>Endopterygota</taxon>
        <taxon>Lepidoptera</taxon>
        <taxon>Glossata</taxon>
        <taxon>Ditrysia</taxon>
        <taxon>Papilionoidea</taxon>
        <taxon>Nymphalidae</taxon>
        <taxon>Nymphalinae</taxon>
        <taxon>Vanessa</taxon>
    </lineage>
</organism>
<evidence type="ECO:0000256" key="1">
    <source>
        <dbReference type="SAM" id="SignalP"/>
    </source>
</evidence>
<keyword evidence="1" id="KW-0732">Signal</keyword>
<name>A0A8B8HI16_VANTA</name>
<evidence type="ECO:0000313" key="3">
    <source>
        <dbReference type="RefSeq" id="XP_026484160.2"/>
    </source>
</evidence>
<dbReference type="Proteomes" id="UP001652626">
    <property type="component" value="Chromosome 27"/>
</dbReference>
<dbReference type="RefSeq" id="XP_026484160.2">
    <property type="nucleotide sequence ID" value="XM_026628375.2"/>
</dbReference>
<accession>A0A8B8HI16</accession>
<feature type="chain" id="PRO_5045038446" evidence="1">
    <location>
        <begin position="18"/>
        <end position="292"/>
    </location>
</feature>
<dbReference type="OMA" id="GDLYKTY"/>
<reference evidence="3" key="1">
    <citation type="submission" date="2025-08" db="UniProtKB">
        <authorList>
            <consortium name="RefSeq"/>
        </authorList>
    </citation>
    <scope>IDENTIFICATION</scope>
    <source>
        <tissue evidence="3">Whole body</tissue>
    </source>
</reference>
<dbReference type="CDD" id="cd20235">
    <property type="entry name" value="PFM_spherulin-2a-like"/>
    <property type="match status" value="1"/>
</dbReference>
<dbReference type="GeneID" id="113392097"/>
<feature type="signal peptide" evidence="1">
    <location>
        <begin position="1"/>
        <end position="17"/>
    </location>
</feature>
<dbReference type="AlphaFoldDB" id="A0A8B8HI16"/>
<dbReference type="SUPFAM" id="SSF56973">
    <property type="entry name" value="Aerolisin/ETX pore-forming domain"/>
    <property type="match status" value="1"/>
</dbReference>